<dbReference type="Proteomes" id="UP001362999">
    <property type="component" value="Unassembled WGS sequence"/>
</dbReference>
<organism evidence="1 2">
    <name type="scientific">Favolaschia claudopus</name>
    <dbReference type="NCBI Taxonomy" id="2862362"/>
    <lineage>
        <taxon>Eukaryota</taxon>
        <taxon>Fungi</taxon>
        <taxon>Dikarya</taxon>
        <taxon>Basidiomycota</taxon>
        <taxon>Agaricomycotina</taxon>
        <taxon>Agaricomycetes</taxon>
        <taxon>Agaricomycetidae</taxon>
        <taxon>Agaricales</taxon>
        <taxon>Marasmiineae</taxon>
        <taxon>Mycenaceae</taxon>
        <taxon>Favolaschia</taxon>
    </lineage>
</organism>
<dbReference type="AlphaFoldDB" id="A0AAW0B1D8"/>
<accession>A0AAW0B1D8</accession>
<gene>
    <name evidence="1" type="ORF">R3P38DRAFT_2784141</name>
</gene>
<proteinExistence type="predicted"/>
<evidence type="ECO:0000313" key="1">
    <source>
        <dbReference type="EMBL" id="KAK7018314.1"/>
    </source>
</evidence>
<sequence length="378" mass="40225">MSITINGRSPLSLTSVSAPTTTFSAPFLRQLYCNAAPPTWVPITLYTTEHGFFTVVVRPVVGTSAFDLSLGFDWIASMRELLLGSGWILPSRFDLVQFFLPTLAGSSVSSHSSKESARPLSSVGNSAGGAAFVTSAGGAEERAVGAAVSSAGGAEERAVGAAVSSAGGADERAVGAASSSSAGGTDDRAVGVESHGIECVLFQTVEQYQLAILNHLSLEQAYFVMSSLLSFPYDIGILTMCASAIGFESSQYADADEDEFLDRVRSFISRKRQDLVTEFSAQHPTQFFFHQVEYMTLPMLVSFASLHRLSFHKASLEGLRAALIDHMSSGACAVQSHPNHSVACASAFDQLFPANQPVFSSAEESQNAMQTDTHYPWS</sequence>
<evidence type="ECO:0000313" key="2">
    <source>
        <dbReference type="Proteomes" id="UP001362999"/>
    </source>
</evidence>
<comment type="caution">
    <text evidence="1">The sequence shown here is derived from an EMBL/GenBank/DDBJ whole genome shotgun (WGS) entry which is preliminary data.</text>
</comment>
<keyword evidence="2" id="KW-1185">Reference proteome</keyword>
<reference evidence="1 2" key="1">
    <citation type="journal article" date="2024" name="J Genomics">
        <title>Draft genome sequencing and assembly of Favolaschia claudopus CIRM-BRFM 2984 isolated from oak limbs.</title>
        <authorList>
            <person name="Navarro D."/>
            <person name="Drula E."/>
            <person name="Chaduli D."/>
            <person name="Cazenave R."/>
            <person name="Ahrendt S."/>
            <person name="Wang J."/>
            <person name="Lipzen A."/>
            <person name="Daum C."/>
            <person name="Barry K."/>
            <person name="Grigoriev I.V."/>
            <person name="Favel A."/>
            <person name="Rosso M.N."/>
            <person name="Martin F."/>
        </authorList>
    </citation>
    <scope>NUCLEOTIDE SEQUENCE [LARGE SCALE GENOMIC DNA]</scope>
    <source>
        <strain evidence="1 2">CIRM-BRFM 2984</strain>
    </source>
</reference>
<dbReference type="EMBL" id="JAWWNJ010000046">
    <property type="protein sequence ID" value="KAK7018314.1"/>
    <property type="molecule type" value="Genomic_DNA"/>
</dbReference>
<protein>
    <submittedName>
        <fullName evidence="1">Uncharacterized protein</fullName>
    </submittedName>
</protein>
<name>A0AAW0B1D8_9AGAR</name>